<dbReference type="GO" id="GO:0006633">
    <property type="term" value="P:fatty acid biosynthetic process"/>
    <property type="evidence" value="ECO:0007669"/>
    <property type="project" value="TreeGrafter"/>
</dbReference>
<dbReference type="GO" id="GO:0048038">
    <property type="term" value="F:quinone binding"/>
    <property type="evidence" value="ECO:0007669"/>
    <property type="project" value="TreeGrafter"/>
</dbReference>
<evidence type="ECO:0000256" key="2">
    <source>
        <dbReference type="ARBA" id="ARBA00022857"/>
    </source>
</evidence>
<accession>A0A6A6UC70</accession>
<proteinExistence type="inferred from homology"/>
<dbReference type="InterPro" id="IPR036291">
    <property type="entry name" value="NAD(P)-bd_dom_sf"/>
</dbReference>
<organism evidence="4 5">
    <name type="scientific">Microthyrium microscopicum</name>
    <dbReference type="NCBI Taxonomy" id="703497"/>
    <lineage>
        <taxon>Eukaryota</taxon>
        <taxon>Fungi</taxon>
        <taxon>Dikarya</taxon>
        <taxon>Ascomycota</taxon>
        <taxon>Pezizomycotina</taxon>
        <taxon>Dothideomycetes</taxon>
        <taxon>Dothideomycetes incertae sedis</taxon>
        <taxon>Microthyriales</taxon>
        <taxon>Microthyriaceae</taxon>
        <taxon>Microthyrium</taxon>
    </lineage>
</organism>
<dbReference type="EMBL" id="MU004235">
    <property type="protein sequence ID" value="KAF2669037.1"/>
    <property type="molecule type" value="Genomic_DNA"/>
</dbReference>
<comment type="similarity">
    <text evidence="1 3">Belongs to the short-chain dehydrogenases/reductases (SDR) family.</text>
</comment>
<evidence type="ECO:0000256" key="3">
    <source>
        <dbReference type="RuleBase" id="RU000363"/>
    </source>
</evidence>
<keyword evidence="5" id="KW-1185">Reference proteome</keyword>
<dbReference type="PANTHER" id="PTHR42760">
    <property type="entry name" value="SHORT-CHAIN DEHYDROGENASES/REDUCTASES FAMILY MEMBER"/>
    <property type="match status" value="1"/>
</dbReference>
<evidence type="ECO:0000313" key="4">
    <source>
        <dbReference type="EMBL" id="KAF2669037.1"/>
    </source>
</evidence>
<dbReference type="Gene3D" id="3.40.50.720">
    <property type="entry name" value="NAD(P)-binding Rossmann-like Domain"/>
    <property type="match status" value="1"/>
</dbReference>
<dbReference type="PRINTS" id="PR00081">
    <property type="entry name" value="GDHRDH"/>
</dbReference>
<dbReference type="Proteomes" id="UP000799302">
    <property type="component" value="Unassembled WGS sequence"/>
</dbReference>
<reference evidence="4" key="1">
    <citation type="journal article" date="2020" name="Stud. Mycol.">
        <title>101 Dothideomycetes genomes: a test case for predicting lifestyles and emergence of pathogens.</title>
        <authorList>
            <person name="Haridas S."/>
            <person name="Albert R."/>
            <person name="Binder M."/>
            <person name="Bloem J."/>
            <person name="Labutti K."/>
            <person name="Salamov A."/>
            <person name="Andreopoulos B."/>
            <person name="Baker S."/>
            <person name="Barry K."/>
            <person name="Bills G."/>
            <person name="Bluhm B."/>
            <person name="Cannon C."/>
            <person name="Castanera R."/>
            <person name="Culley D."/>
            <person name="Daum C."/>
            <person name="Ezra D."/>
            <person name="Gonzalez J."/>
            <person name="Henrissat B."/>
            <person name="Kuo A."/>
            <person name="Liang C."/>
            <person name="Lipzen A."/>
            <person name="Lutzoni F."/>
            <person name="Magnuson J."/>
            <person name="Mondo S."/>
            <person name="Nolan M."/>
            <person name="Ohm R."/>
            <person name="Pangilinan J."/>
            <person name="Park H.-J."/>
            <person name="Ramirez L."/>
            <person name="Alfaro M."/>
            <person name="Sun H."/>
            <person name="Tritt A."/>
            <person name="Yoshinaga Y."/>
            <person name="Zwiers L.-H."/>
            <person name="Turgeon B."/>
            <person name="Goodwin S."/>
            <person name="Spatafora J."/>
            <person name="Crous P."/>
            <person name="Grigoriev I."/>
        </authorList>
    </citation>
    <scope>NUCLEOTIDE SEQUENCE</scope>
    <source>
        <strain evidence="4">CBS 115976</strain>
    </source>
</reference>
<dbReference type="GO" id="GO:0016616">
    <property type="term" value="F:oxidoreductase activity, acting on the CH-OH group of donors, NAD or NADP as acceptor"/>
    <property type="evidence" value="ECO:0007669"/>
    <property type="project" value="TreeGrafter"/>
</dbReference>
<evidence type="ECO:0000256" key="1">
    <source>
        <dbReference type="ARBA" id="ARBA00006484"/>
    </source>
</evidence>
<dbReference type="PRINTS" id="PR00080">
    <property type="entry name" value="SDRFAMILY"/>
</dbReference>
<dbReference type="PROSITE" id="PS00061">
    <property type="entry name" value="ADH_SHORT"/>
    <property type="match status" value="1"/>
</dbReference>
<dbReference type="InterPro" id="IPR020904">
    <property type="entry name" value="Sc_DH/Rdtase_CS"/>
</dbReference>
<dbReference type="PANTHER" id="PTHR42760:SF121">
    <property type="entry name" value="3-OXOACYL-(ACYL-CARRIER-PROTEIN) REDUCTASE"/>
    <property type="match status" value="1"/>
</dbReference>
<protein>
    <submittedName>
        <fullName evidence="4">Acetoin dehydrogenase</fullName>
    </submittedName>
</protein>
<evidence type="ECO:0000313" key="5">
    <source>
        <dbReference type="Proteomes" id="UP000799302"/>
    </source>
</evidence>
<dbReference type="FunFam" id="3.40.50.720:FF:000084">
    <property type="entry name" value="Short-chain dehydrogenase reductase"/>
    <property type="match status" value="1"/>
</dbReference>
<name>A0A6A6UC70_9PEZI</name>
<dbReference type="Pfam" id="PF00106">
    <property type="entry name" value="adh_short"/>
    <property type="match status" value="1"/>
</dbReference>
<dbReference type="SUPFAM" id="SSF51735">
    <property type="entry name" value="NAD(P)-binding Rossmann-fold domains"/>
    <property type="match status" value="1"/>
</dbReference>
<dbReference type="AlphaFoldDB" id="A0A6A6UC70"/>
<sequence length="270" mass="28555">MSVKPTAIVTGSARGIGESIVRYLVDAGFAVCINDISANKSLIDKLVNELNSSHGKNTAIGVVADVTLPDEVKQMIDQSVKAIGPLTVMIANAGIAHIAGSLELTVEDVKNVFNVNFNGVFNCYTAAARQMIAQGPVPEGTLGYRILAAASIASFKPFPTLGHYCATKAAVRAFSQTFAIEMARHKINVNCYAPGIVGTAMWDLIDEKLGQIEGRPPGETVKKYSTELTAMGRVSVPEDVSKTVVGFLCNKSSDFVTGQTIVVDGGIVFN</sequence>
<dbReference type="InterPro" id="IPR002347">
    <property type="entry name" value="SDR_fam"/>
</dbReference>
<dbReference type="OrthoDB" id="498125at2759"/>
<keyword evidence="2" id="KW-0521">NADP</keyword>
<gene>
    <name evidence="4" type="ORF">BT63DRAFT_478924</name>
</gene>